<evidence type="ECO:0000313" key="4">
    <source>
        <dbReference type="Proteomes" id="UP000316095"/>
    </source>
</evidence>
<dbReference type="PANTHER" id="PTHR36539">
    <property type="entry name" value="ETHANOLAMINE UTILIZATION PROTEIN EUTN"/>
    <property type="match status" value="1"/>
</dbReference>
<evidence type="ECO:0000256" key="1">
    <source>
        <dbReference type="ARBA" id="ARBA00024322"/>
    </source>
</evidence>
<dbReference type="OrthoDB" id="278421at2"/>
<dbReference type="Pfam" id="PF03319">
    <property type="entry name" value="EutN_CcmL"/>
    <property type="match status" value="1"/>
</dbReference>
<keyword evidence="2" id="KW-1283">Bacterial microcompartment</keyword>
<dbReference type="EMBL" id="SJPG01000001">
    <property type="protein sequence ID" value="TWT63943.1"/>
    <property type="molecule type" value="Genomic_DNA"/>
</dbReference>
<dbReference type="CDD" id="cd01614">
    <property type="entry name" value="EutN_CcmL"/>
    <property type="match status" value="1"/>
</dbReference>
<organism evidence="3 4">
    <name type="scientific">Rubinisphaera italica</name>
    <dbReference type="NCBI Taxonomy" id="2527969"/>
    <lineage>
        <taxon>Bacteria</taxon>
        <taxon>Pseudomonadati</taxon>
        <taxon>Planctomycetota</taxon>
        <taxon>Planctomycetia</taxon>
        <taxon>Planctomycetales</taxon>
        <taxon>Planctomycetaceae</taxon>
        <taxon>Rubinisphaera</taxon>
    </lineage>
</organism>
<dbReference type="GO" id="GO:0031469">
    <property type="term" value="C:bacterial microcompartment"/>
    <property type="evidence" value="ECO:0007669"/>
    <property type="project" value="UniProtKB-SubCell"/>
</dbReference>
<dbReference type="InterPro" id="IPR004992">
    <property type="entry name" value="EutN_CcmL"/>
</dbReference>
<sequence length="84" mass="8807">MQLATVHGNATATVKYPAMTGWRMLVVQPLMVDGSPDGFPLLAIDNLGAGVGDTVMLTTDGAAVKEMMKSEASPVRYAIIGIQD</sequence>
<dbReference type="PROSITE" id="PS51932">
    <property type="entry name" value="BMV"/>
    <property type="match status" value="1"/>
</dbReference>
<dbReference type="Proteomes" id="UP000316095">
    <property type="component" value="Unassembled WGS sequence"/>
</dbReference>
<protein>
    <submittedName>
        <fullName evidence="3">Ethanolamine utilization protein EutN</fullName>
    </submittedName>
</protein>
<dbReference type="AlphaFoldDB" id="A0A5C5XNJ4"/>
<dbReference type="RefSeq" id="WP_146505712.1">
    <property type="nucleotide sequence ID" value="NZ_SJPG01000001.1"/>
</dbReference>
<name>A0A5C5XNJ4_9PLAN</name>
<gene>
    <name evidence="3" type="primary">eutN</name>
    <name evidence="3" type="ORF">Pan54_47030</name>
</gene>
<comment type="caution">
    <text evidence="3">The sequence shown here is derived from an EMBL/GenBank/DDBJ whole genome shotgun (WGS) entry which is preliminary data.</text>
</comment>
<evidence type="ECO:0000313" key="3">
    <source>
        <dbReference type="EMBL" id="TWT63943.1"/>
    </source>
</evidence>
<proteinExistence type="predicted"/>
<dbReference type="Gene3D" id="2.40.50.220">
    <property type="entry name" value="EutN/Ccml"/>
    <property type="match status" value="1"/>
</dbReference>
<comment type="subcellular location">
    <subcellularLocation>
        <location evidence="1">Bacterial microcompartment</location>
    </subcellularLocation>
</comment>
<accession>A0A5C5XNJ4</accession>
<dbReference type="InterPro" id="IPR036677">
    <property type="entry name" value="EutN_CcmL_sf"/>
</dbReference>
<keyword evidence="4" id="KW-1185">Reference proteome</keyword>
<evidence type="ECO:0000256" key="2">
    <source>
        <dbReference type="ARBA" id="ARBA00024446"/>
    </source>
</evidence>
<reference evidence="3 4" key="1">
    <citation type="submission" date="2019-02" db="EMBL/GenBank/DDBJ databases">
        <title>Deep-cultivation of Planctomycetes and their phenomic and genomic characterization uncovers novel biology.</title>
        <authorList>
            <person name="Wiegand S."/>
            <person name="Jogler M."/>
            <person name="Boedeker C."/>
            <person name="Pinto D."/>
            <person name="Vollmers J."/>
            <person name="Rivas-Marin E."/>
            <person name="Kohn T."/>
            <person name="Peeters S.H."/>
            <person name="Heuer A."/>
            <person name="Rast P."/>
            <person name="Oberbeckmann S."/>
            <person name="Bunk B."/>
            <person name="Jeske O."/>
            <person name="Meyerdierks A."/>
            <person name="Storesund J.E."/>
            <person name="Kallscheuer N."/>
            <person name="Luecker S."/>
            <person name="Lage O.M."/>
            <person name="Pohl T."/>
            <person name="Merkel B.J."/>
            <person name="Hornburger P."/>
            <person name="Mueller R.-W."/>
            <person name="Bruemmer F."/>
            <person name="Labrenz M."/>
            <person name="Spormann A.M."/>
            <person name="Op Den Camp H."/>
            <person name="Overmann J."/>
            <person name="Amann R."/>
            <person name="Jetten M.S.M."/>
            <person name="Mascher T."/>
            <person name="Medema M.H."/>
            <person name="Devos D.P."/>
            <person name="Kaster A.-K."/>
            <person name="Ovreas L."/>
            <person name="Rohde M."/>
            <person name="Galperin M.Y."/>
            <person name="Jogler C."/>
        </authorList>
    </citation>
    <scope>NUCLEOTIDE SEQUENCE [LARGE SCALE GENOMIC DNA]</scope>
    <source>
        <strain evidence="3 4">Pan54</strain>
    </source>
</reference>
<dbReference type="SUPFAM" id="SSF159133">
    <property type="entry name" value="EutN/CcmL-like"/>
    <property type="match status" value="1"/>
</dbReference>
<dbReference type="PANTHER" id="PTHR36539:SF2">
    <property type="entry name" value="ETHANOLAMINE UTILIZATION PROTEIN"/>
    <property type="match status" value="1"/>
</dbReference>